<dbReference type="EMBL" id="RWJN01000559">
    <property type="protein sequence ID" value="TCD60686.1"/>
    <property type="molecule type" value="Genomic_DNA"/>
</dbReference>
<dbReference type="GO" id="GO:0045271">
    <property type="term" value="C:respiratory chain complex I"/>
    <property type="evidence" value="ECO:0007669"/>
    <property type="project" value="InterPro"/>
</dbReference>
<dbReference type="Proteomes" id="UP000292702">
    <property type="component" value="Unassembled WGS sequence"/>
</dbReference>
<dbReference type="OrthoDB" id="10255576at2759"/>
<reference evidence="3 4" key="1">
    <citation type="submission" date="2018-11" db="EMBL/GenBank/DDBJ databases">
        <title>Genome assembly of Steccherinum ochraceum LE-BIN_3174, the white-rot fungus of the Steccherinaceae family (The Residual Polyporoid clade, Polyporales, Basidiomycota).</title>
        <authorList>
            <person name="Fedorova T.V."/>
            <person name="Glazunova O.A."/>
            <person name="Landesman E.O."/>
            <person name="Moiseenko K.V."/>
            <person name="Psurtseva N.V."/>
            <person name="Savinova O.S."/>
            <person name="Shakhova N.V."/>
            <person name="Tyazhelova T.V."/>
            <person name="Vasina D.V."/>
        </authorList>
    </citation>
    <scope>NUCLEOTIDE SEQUENCE [LARGE SCALE GENOMIC DNA]</scope>
    <source>
        <strain evidence="3 4">LE-BIN_3174</strain>
    </source>
</reference>
<dbReference type="Pfam" id="PF05071">
    <property type="entry name" value="NDUFA12"/>
    <property type="match status" value="1"/>
</dbReference>
<evidence type="ECO:0000313" key="4">
    <source>
        <dbReference type="Proteomes" id="UP000292702"/>
    </source>
</evidence>
<evidence type="ECO:0000256" key="2">
    <source>
        <dbReference type="SAM" id="MobiDB-lite"/>
    </source>
</evidence>
<evidence type="ECO:0000313" key="3">
    <source>
        <dbReference type="EMBL" id="TCD60686.1"/>
    </source>
</evidence>
<protein>
    <recommendedName>
        <fullName evidence="5">NADH dehydrogenase [ubiquinone] 1 alpha subcomplex subunit</fullName>
    </recommendedName>
</protein>
<comment type="caution">
    <text evidence="3">The sequence shown here is derived from an EMBL/GenBank/DDBJ whole genome shotgun (WGS) entry which is preliminary data.</text>
</comment>
<name>A0A4R0R3M2_9APHY</name>
<proteinExistence type="inferred from homology"/>
<dbReference type="GO" id="GO:0032981">
    <property type="term" value="P:mitochondrial respiratory chain complex I assembly"/>
    <property type="evidence" value="ECO:0007669"/>
    <property type="project" value="TreeGrafter"/>
</dbReference>
<dbReference type="AlphaFoldDB" id="A0A4R0R3M2"/>
<dbReference type="InterPro" id="IPR007763">
    <property type="entry name" value="NDUFA12"/>
</dbReference>
<feature type="compositionally biased region" description="Low complexity" evidence="2">
    <location>
        <begin position="116"/>
        <end position="134"/>
    </location>
</feature>
<evidence type="ECO:0000256" key="1">
    <source>
        <dbReference type="ARBA" id="ARBA00007355"/>
    </source>
</evidence>
<organism evidence="3 4">
    <name type="scientific">Steccherinum ochraceum</name>
    <dbReference type="NCBI Taxonomy" id="92696"/>
    <lineage>
        <taxon>Eukaryota</taxon>
        <taxon>Fungi</taxon>
        <taxon>Dikarya</taxon>
        <taxon>Basidiomycota</taxon>
        <taxon>Agaricomycotina</taxon>
        <taxon>Agaricomycetes</taxon>
        <taxon>Polyporales</taxon>
        <taxon>Steccherinaceae</taxon>
        <taxon>Steccherinum</taxon>
    </lineage>
</organism>
<gene>
    <name evidence="3" type="ORF">EIP91_009668</name>
</gene>
<dbReference type="InterPro" id="IPR052618">
    <property type="entry name" value="ComplexI_NDUFA12"/>
</dbReference>
<sequence>MEQIYKPSLVGRDLEGNKYYEIANPESSRMKRVVKYRKGYDMWTYVAGGKRLPVQWSAWLTHTRAHPPTLEELYADIERQKRVMLGAAMIEAREREAVVAAQLAEQPSISAHRSDSSSVEPLPSSQTSPPNSQQESREVASGTWQGKPDPFAHVPKGADQTQSWAPRAIRRG</sequence>
<keyword evidence="4" id="KW-1185">Reference proteome</keyword>
<comment type="similarity">
    <text evidence="1">Belongs to the complex I NDUFA12 subunit family.</text>
</comment>
<dbReference type="PANTHER" id="PTHR32470">
    <property type="entry name" value="ADH DEHYDROGENASE [UBIQUINONE] 1 ALPHA SUBCOMPLEX ASSEMBLY FACTOR 2"/>
    <property type="match status" value="1"/>
</dbReference>
<feature type="region of interest" description="Disordered" evidence="2">
    <location>
        <begin position="106"/>
        <end position="172"/>
    </location>
</feature>
<dbReference type="STRING" id="92696.A0A4R0R3M2"/>
<evidence type="ECO:0008006" key="5">
    <source>
        <dbReference type="Google" id="ProtNLM"/>
    </source>
</evidence>
<dbReference type="PANTHER" id="PTHR32470:SF2">
    <property type="entry name" value="NADH DEHYDROGENASE [UBIQUINONE] 1 ALPHA SUBCOMPLEX ASSEMBLY FACTOR 2"/>
    <property type="match status" value="1"/>
</dbReference>
<dbReference type="GO" id="GO:0005739">
    <property type="term" value="C:mitochondrion"/>
    <property type="evidence" value="ECO:0007669"/>
    <property type="project" value="TreeGrafter"/>
</dbReference>
<accession>A0A4R0R3M2</accession>